<protein>
    <submittedName>
        <fullName evidence="1">Uncharacterized protein</fullName>
    </submittedName>
</protein>
<comment type="caution">
    <text evidence="1">The sequence shown here is derived from an EMBL/GenBank/DDBJ whole genome shotgun (WGS) entry which is preliminary data.</text>
</comment>
<evidence type="ECO:0000313" key="2">
    <source>
        <dbReference type="Proteomes" id="UP001202328"/>
    </source>
</evidence>
<dbReference type="Proteomes" id="UP001202328">
    <property type="component" value="Unassembled WGS sequence"/>
</dbReference>
<name>A0AAD4X4A8_9MAGN</name>
<gene>
    <name evidence="1" type="ORF">MKW98_020467</name>
</gene>
<keyword evidence="2" id="KW-1185">Reference proteome</keyword>
<reference evidence="1" key="1">
    <citation type="submission" date="2022-04" db="EMBL/GenBank/DDBJ databases">
        <title>A functionally conserved STORR gene fusion in Papaver species that diverged 16.8 million years ago.</title>
        <authorList>
            <person name="Catania T."/>
        </authorList>
    </citation>
    <scope>NUCLEOTIDE SEQUENCE</scope>
    <source>
        <strain evidence="1">S-188037</strain>
    </source>
</reference>
<proteinExistence type="predicted"/>
<dbReference type="AlphaFoldDB" id="A0AAD4X4A8"/>
<accession>A0AAD4X4A8</accession>
<dbReference type="EMBL" id="JAJJMB010017752">
    <property type="protein sequence ID" value="KAI3835351.1"/>
    <property type="molecule type" value="Genomic_DNA"/>
</dbReference>
<organism evidence="1 2">
    <name type="scientific">Papaver atlanticum</name>
    <dbReference type="NCBI Taxonomy" id="357466"/>
    <lineage>
        <taxon>Eukaryota</taxon>
        <taxon>Viridiplantae</taxon>
        <taxon>Streptophyta</taxon>
        <taxon>Embryophyta</taxon>
        <taxon>Tracheophyta</taxon>
        <taxon>Spermatophyta</taxon>
        <taxon>Magnoliopsida</taxon>
        <taxon>Ranunculales</taxon>
        <taxon>Papaveraceae</taxon>
        <taxon>Papaveroideae</taxon>
        <taxon>Papaver</taxon>
    </lineage>
</organism>
<feature type="non-terminal residue" evidence="1">
    <location>
        <position position="1"/>
    </location>
</feature>
<sequence>RHKTLRRERGRGLIGEGYYNPLFKSNRSKKKRTVGARIVNGVSSFGHYVRSSFASSN</sequence>
<evidence type="ECO:0000313" key="1">
    <source>
        <dbReference type="EMBL" id="KAI3835351.1"/>
    </source>
</evidence>